<proteinExistence type="predicted"/>
<sequence>MIIITFFFFFTAIFATYLLQKHIKWRHYNYGGQAAAGFEEDGEMTEKYGGDFCAVCLSQICDGEEIKTLAVCKHSFHVDCVDAWLKNHSTCPLCRNNNDLNQGHNNLGDASSDLLQKFSSLVSIFCCIAFQPKIMWDFNTFHHYVL</sequence>
<gene>
    <name evidence="1" type="ORF">L6164_004131</name>
</gene>
<evidence type="ECO:0000313" key="2">
    <source>
        <dbReference type="Proteomes" id="UP000828941"/>
    </source>
</evidence>
<evidence type="ECO:0000313" key="1">
    <source>
        <dbReference type="EMBL" id="KAI4355350.1"/>
    </source>
</evidence>
<comment type="caution">
    <text evidence="1">The sequence shown here is derived from an EMBL/GenBank/DDBJ whole genome shotgun (WGS) entry which is preliminary data.</text>
</comment>
<organism evidence="1 2">
    <name type="scientific">Bauhinia variegata</name>
    <name type="common">Purple orchid tree</name>
    <name type="synonym">Phanera variegata</name>
    <dbReference type="NCBI Taxonomy" id="167791"/>
    <lineage>
        <taxon>Eukaryota</taxon>
        <taxon>Viridiplantae</taxon>
        <taxon>Streptophyta</taxon>
        <taxon>Embryophyta</taxon>
        <taxon>Tracheophyta</taxon>
        <taxon>Spermatophyta</taxon>
        <taxon>Magnoliopsida</taxon>
        <taxon>eudicotyledons</taxon>
        <taxon>Gunneridae</taxon>
        <taxon>Pentapetalae</taxon>
        <taxon>rosids</taxon>
        <taxon>fabids</taxon>
        <taxon>Fabales</taxon>
        <taxon>Fabaceae</taxon>
        <taxon>Cercidoideae</taxon>
        <taxon>Cercideae</taxon>
        <taxon>Bauhiniinae</taxon>
        <taxon>Bauhinia</taxon>
    </lineage>
</organism>
<protein>
    <submittedName>
        <fullName evidence="1">Uncharacterized protein</fullName>
    </submittedName>
</protein>
<dbReference type="Proteomes" id="UP000828941">
    <property type="component" value="Chromosome 2"/>
</dbReference>
<reference evidence="1 2" key="1">
    <citation type="journal article" date="2022" name="DNA Res.">
        <title>Chromosomal-level genome assembly of the orchid tree Bauhinia variegata (Leguminosae; Cercidoideae) supports the allotetraploid origin hypothesis of Bauhinia.</title>
        <authorList>
            <person name="Zhong Y."/>
            <person name="Chen Y."/>
            <person name="Zheng D."/>
            <person name="Pang J."/>
            <person name="Liu Y."/>
            <person name="Luo S."/>
            <person name="Meng S."/>
            <person name="Qian L."/>
            <person name="Wei D."/>
            <person name="Dai S."/>
            <person name="Zhou R."/>
        </authorList>
    </citation>
    <scope>NUCLEOTIDE SEQUENCE [LARGE SCALE GENOMIC DNA]</scope>
    <source>
        <strain evidence="1">BV-YZ2020</strain>
    </source>
</reference>
<accession>A0ACB9Q460</accession>
<dbReference type="EMBL" id="CM039427">
    <property type="protein sequence ID" value="KAI4355350.1"/>
    <property type="molecule type" value="Genomic_DNA"/>
</dbReference>
<name>A0ACB9Q460_BAUVA</name>
<keyword evidence="2" id="KW-1185">Reference proteome</keyword>